<name>A0A915LD17_ROMCU</name>
<sequence length="125" mass="14813">MMSMQYALTIGICKFSQQIWSPCIANFGRKSMPVISRHIIVWHIHLCNNIFQLMVGHMIKHLYSIYDEYKEHNIRLITEDGTIATVQESMCRFLTMTGGYRPKEQWSLEMAYNYFVRCLQDLLIK</sequence>
<dbReference type="AlphaFoldDB" id="A0A915LD17"/>
<reference evidence="2" key="1">
    <citation type="submission" date="2022-11" db="UniProtKB">
        <authorList>
            <consortium name="WormBaseParasite"/>
        </authorList>
    </citation>
    <scope>IDENTIFICATION</scope>
</reference>
<protein>
    <submittedName>
        <fullName evidence="2">Uncharacterized protein</fullName>
    </submittedName>
</protein>
<evidence type="ECO:0000313" key="2">
    <source>
        <dbReference type="WBParaSite" id="nRc.2.0.1.t47721-RA"/>
    </source>
</evidence>
<keyword evidence="1" id="KW-1185">Reference proteome</keyword>
<accession>A0A915LD17</accession>
<proteinExistence type="predicted"/>
<evidence type="ECO:0000313" key="1">
    <source>
        <dbReference type="Proteomes" id="UP000887565"/>
    </source>
</evidence>
<organism evidence="1 2">
    <name type="scientific">Romanomermis culicivorax</name>
    <name type="common">Nematode worm</name>
    <dbReference type="NCBI Taxonomy" id="13658"/>
    <lineage>
        <taxon>Eukaryota</taxon>
        <taxon>Metazoa</taxon>
        <taxon>Ecdysozoa</taxon>
        <taxon>Nematoda</taxon>
        <taxon>Enoplea</taxon>
        <taxon>Dorylaimia</taxon>
        <taxon>Mermithida</taxon>
        <taxon>Mermithoidea</taxon>
        <taxon>Mermithidae</taxon>
        <taxon>Romanomermis</taxon>
    </lineage>
</organism>
<dbReference type="Proteomes" id="UP000887565">
    <property type="component" value="Unplaced"/>
</dbReference>
<dbReference type="WBParaSite" id="nRc.2.0.1.t47721-RA">
    <property type="protein sequence ID" value="nRc.2.0.1.t47721-RA"/>
    <property type="gene ID" value="nRc.2.0.1.g47721"/>
</dbReference>